<reference evidence="4" key="1">
    <citation type="journal article" date="2019" name="Int. J. Syst. Evol. Microbiol.">
        <title>The Global Catalogue of Microorganisms (GCM) 10K type strain sequencing project: providing services to taxonomists for standard genome sequencing and annotation.</title>
        <authorList>
            <consortium name="The Broad Institute Genomics Platform"/>
            <consortium name="The Broad Institute Genome Sequencing Center for Infectious Disease"/>
            <person name="Wu L."/>
            <person name="Ma J."/>
        </authorList>
    </citation>
    <scope>NUCLEOTIDE SEQUENCE [LARGE SCALE GENOMIC DNA]</scope>
    <source>
        <strain evidence="4">KACC 11299</strain>
    </source>
</reference>
<dbReference type="Pfam" id="PF05901">
    <property type="entry name" value="Excalibur"/>
    <property type="match status" value="1"/>
</dbReference>
<accession>A0ABW0TZ39</accession>
<dbReference type="SMART" id="SM00894">
    <property type="entry name" value="Excalibur"/>
    <property type="match status" value="1"/>
</dbReference>
<feature type="signal peptide" evidence="1">
    <location>
        <begin position="1"/>
        <end position="27"/>
    </location>
</feature>
<keyword evidence="1" id="KW-0732">Signal</keyword>
<dbReference type="Proteomes" id="UP001596071">
    <property type="component" value="Unassembled WGS sequence"/>
</dbReference>
<dbReference type="EMBL" id="JBHSNP010000027">
    <property type="protein sequence ID" value="MFC5604301.1"/>
    <property type="molecule type" value="Genomic_DNA"/>
</dbReference>
<name>A0ABW0TZ39_9BACL</name>
<sequence length="87" mass="9441">MKRILTGLIAMSLAFLIASMPIHSANAAPAKFKNCTELNKTYPGGVAKNAKVKNVGGKTKYKPFVSAEIYNVHKGMDRDKDGIACER</sequence>
<gene>
    <name evidence="3" type="ORF">ACFPTP_13810</name>
</gene>
<feature type="chain" id="PRO_5045771249" evidence="1">
    <location>
        <begin position="28"/>
        <end position="87"/>
    </location>
</feature>
<evidence type="ECO:0000259" key="2">
    <source>
        <dbReference type="SMART" id="SM00894"/>
    </source>
</evidence>
<proteinExistence type="predicted"/>
<protein>
    <submittedName>
        <fullName evidence="3">Excalibur calcium-binding domain-containing protein</fullName>
    </submittedName>
</protein>
<comment type="caution">
    <text evidence="3">The sequence shown here is derived from an EMBL/GenBank/DDBJ whole genome shotgun (WGS) entry which is preliminary data.</text>
</comment>
<dbReference type="RefSeq" id="WP_381445914.1">
    <property type="nucleotide sequence ID" value="NZ_JBHSNP010000027.1"/>
</dbReference>
<evidence type="ECO:0000256" key="1">
    <source>
        <dbReference type="SAM" id="SignalP"/>
    </source>
</evidence>
<evidence type="ECO:0000313" key="4">
    <source>
        <dbReference type="Proteomes" id="UP001596071"/>
    </source>
</evidence>
<organism evidence="3 4">
    <name type="scientific">Sporosarcina koreensis</name>
    <dbReference type="NCBI Taxonomy" id="334735"/>
    <lineage>
        <taxon>Bacteria</taxon>
        <taxon>Bacillati</taxon>
        <taxon>Bacillota</taxon>
        <taxon>Bacilli</taxon>
        <taxon>Bacillales</taxon>
        <taxon>Caryophanaceae</taxon>
        <taxon>Sporosarcina</taxon>
    </lineage>
</organism>
<feature type="domain" description="Excalibur calcium-binding" evidence="2">
    <location>
        <begin position="31"/>
        <end position="86"/>
    </location>
</feature>
<evidence type="ECO:0000313" key="3">
    <source>
        <dbReference type="EMBL" id="MFC5604301.1"/>
    </source>
</evidence>
<dbReference type="InterPro" id="IPR008613">
    <property type="entry name" value="Excalibur_Ca-bd_domain"/>
</dbReference>
<keyword evidence="4" id="KW-1185">Reference proteome</keyword>